<reference evidence="1" key="1">
    <citation type="submission" date="2022-04" db="EMBL/GenBank/DDBJ databases">
        <title>Jade perch genome.</title>
        <authorList>
            <person name="Chao B."/>
        </authorList>
    </citation>
    <scope>NUCLEOTIDE SEQUENCE</scope>
    <source>
        <strain evidence="1">CB-2022</strain>
    </source>
</reference>
<evidence type="ECO:0000313" key="2">
    <source>
        <dbReference type="Proteomes" id="UP000831701"/>
    </source>
</evidence>
<dbReference type="Proteomes" id="UP000831701">
    <property type="component" value="Chromosome 1"/>
</dbReference>
<organism evidence="1 2">
    <name type="scientific">Scortum barcoo</name>
    <name type="common">barcoo grunter</name>
    <dbReference type="NCBI Taxonomy" id="214431"/>
    <lineage>
        <taxon>Eukaryota</taxon>
        <taxon>Metazoa</taxon>
        <taxon>Chordata</taxon>
        <taxon>Craniata</taxon>
        <taxon>Vertebrata</taxon>
        <taxon>Euteleostomi</taxon>
        <taxon>Actinopterygii</taxon>
        <taxon>Neopterygii</taxon>
        <taxon>Teleostei</taxon>
        <taxon>Neoteleostei</taxon>
        <taxon>Acanthomorphata</taxon>
        <taxon>Eupercaria</taxon>
        <taxon>Centrarchiformes</taxon>
        <taxon>Terapontoidei</taxon>
        <taxon>Terapontidae</taxon>
        <taxon>Scortum</taxon>
    </lineage>
</organism>
<sequence>MEWRQQTSVSCADAFSEAQRWIEEVTGKSFGCSDFRAALENGVLLCDLINQLKPGIIKRVNRLSTPIAGLDNVNVFLKACGKLGLNVSQLFHPGDLQDLSTRANLRCVSVFKKQCRVLITIYWLGRKAQMDAFYSGPQLNFKAFEGLLGLALSKALDEGGNVFVKDGGYRECWYPDREDCQHMRASYKTELSVDGIDSLDSRALRPNSEGCGSDAEAEQVFKMETTQPSTQQNRGYIPPPLLRRKQGQDENGISCASPLASPFSPQPHLTAPPAECAFDEELFLQALREEDSEEDYAEADPVIDDLYFRRLQQTLHQTSANPNYDRFLPRYWTPEEEIRVRTIYRGSQRRPWYRKMQGLRANQIQVRPERPVQVNPGWIWSKSLSDIPMVYPVRKIPDGNIVYDVEQDTGMAREWNQENKRKCSVAAKDSEAQWQDDLTKWKNRRRSTKSDLRRKSQDRDHVINQMSNGAVKTEGGGLHKRDQQSPRRHNTAPRPYSTSPPSKSSSSDLRPRTRALLARSYATEAPFSPSAQLSPPNLAHAQGSSVRAMPASDGNVVGEGTYFASLASDGAGVTTPSPDCSFSSQTQVKAQGRPAPFQPTSEPAQAENVFTNQVSTLTTTLQPNKIAKSASTRDPPASVSSYKELPFCVDPKVPTFSPDAVNLAGADALDDLANQNYKSQEESLKTSWEPAVEQGRGQQAAGLYKYLSRTGSWSGSASLPRGYRRSEGSSSLSSAITARPFGTKQSRVSSLPRLFNVDNQGLLLKSEREESLSPPADSSLKRQTATIHLKGRRQASVGPQNANQAKQNGAEQGEEVKGAAPSGQTSIQTNGYHYQPYTQTQTLPQPYSTQQAHPKKQSTFPPNASIDRPKVDHSDMRVSLTLKPNSRPDFGFQTHWDSTGARVKFIQPGSPAELCQLCVDDEIVAINGVAVAHMNYSQWKDKMTSSLQTGSLTMDIRRYGNKDWSTSEGSHHNQPGQSRITLNLTASAPVLIGCLDHHANSGASTETTVRNGSQFDGQTDNVSNALASYHRSSEMDAQSHSSGSAALISCAHQVNLGVVSPAQVIQGKVMHGELADSRRTARSKGNNRNKVCDSNNTANQHRTNISCKNNSTDALQVPSLSPSSTSWSWDREEDRRRQEKWQEEQERLLQEQYQRDQERLEAEWKRAQQDAVGELCRKPENTFEMTNGGESPASTQLHVNGLTNKTRGGEPRPDRDELREAGLKHQSNAQRVQSNKMTEQHSWAEDSCGFAQLSPAHRSEQDWLNESFVQSNVDCLIFTTHRAKSLSTPALADPHKQMRGDERKRKGKSVSKVEKERQQILEEMKKRTQLLTDNSWIRQRSSSFYKEPVYVGVPLKRHESLDNLDTLRQSPLSTATFSYPRPHSAAAGYCAPTRNSSSRYSTGGIPSQRNASVGLSHHASAWAATDISEELRLESKFRIRNRKPFCEPCYVQLKCEYWS</sequence>
<gene>
    <name evidence="1" type="ORF">L3Q82_008726</name>
</gene>
<accession>A0ACB8XFF9</accession>
<proteinExistence type="predicted"/>
<keyword evidence="2" id="KW-1185">Reference proteome</keyword>
<dbReference type="EMBL" id="CM041531">
    <property type="protein sequence ID" value="KAI3377558.1"/>
    <property type="molecule type" value="Genomic_DNA"/>
</dbReference>
<protein>
    <submittedName>
        <fullName evidence="1">Uncharacterized protein</fullName>
    </submittedName>
</protein>
<evidence type="ECO:0000313" key="1">
    <source>
        <dbReference type="EMBL" id="KAI3377558.1"/>
    </source>
</evidence>
<name>A0ACB8XFF9_9TELE</name>
<comment type="caution">
    <text evidence="1">The sequence shown here is derived from an EMBL/GenBank/DDBJ whole genome shotgun (WGS) entry which is preliminary data.</text>
</comment>